<protein>
    <submittedName>
        <fullName evidence="2">Uncharacterized protein</fullName>
    </submittedName>
</protein>
<gene>
    <name evidence="2" type="ORF">HHI36_022091</name>
</gene>
<dbReference type="EMBL" id="JABFTP020000042">
    <property type="protein sequence ID" value="KAL3271616.1"/>
    <property type="molecule type" value="Genomic_DNA"/>
</dbReference>
<reference evidence="2 3" key="1">
    <citation type="journal article" date="2021" name="BMC Biol.">
        <title>Horizontally acquired antibacterial genes associated with adaptive radiation of ladybird beetles.</title>
        <authorList>
            <person name="Li H.S."/>
            <person name="Tang X.F."/>
            <person name="Huang Y.H."/>
            <person name="Xu Z.Y."/>
            <person name="Chen M.L."/>
            <person name="Du X.Y."/>
            <person name="Qiu B.Y."/>
            <person name="Chen P.T."/>
            <person name="Zhang W."/>
            <person name="Slipinski A."/>
            <person name="Escalona H.E."/>
            <person name="Waterhouse R.M."/>
            <person name="Zwick A."/>
            <person name="Pang H."/>
        </authorList>
    </citation>
    <scope>NUCLEOTIDE SEQUENCE [LARGE SCALE GENOMIC DNA]</scope>
    <source>
        <strain evidence="2">SYSU2018</strain>
    </source>
</reference>
<sequence length="103" mass="11960">MEALHLNNPRISASKCGPKDIIEIEVPQYISSPILMDERQQQRILAWIGESYDDEMVDGLENDDDNKECLDEVSDHDRESEQECEDNNHLSERKQIPGVQYEQ</sequence>
<organism evidence="2 3">
    <name type="scientific">Cryptolaemus montrouzieri</name>
    <dbReference type="NCBI Taxonomy" id="559131"/>
    <lineage>
        <taxon>Eukaryota</taxon>
        <taxon>Metazoa</taxon>
        <taxon>Ecdysozoa</taxon>
        <taxon>Arthropoda</taxon>
        <taxon>Hexapoda</taxon>
        <taxon>Insecta</taxon>
        <taxon>Pterygota</taxon>
        <taxon>Neoptera</taxon>
        <taxon>Endopterygota</taxon>
        <taxon>Coleoptera</taxon>
        <taxon>Polyphaga</taxon>
        <taxon>Cucujiformia</taxon>
        <taxon>Coccinelloidea</taxon>
        <taxon>Coccinellidae</taxon>
        <taxon>Scymninae</taxon>
        <taxon>Scymnini</taxon>
        <taxon>Cryptolaemus</taxon>
    </lineage>
</organism>
<proteinExistence type="predicted"/>
<comment type="caution">
    <text evidence="2">The sequence shown here is derived from an EMBL/GenBank/DDBJ whole genome shotgun (WGS) entry which is preliminary data.</text>
</comment>
<accession>A0ABD2MZK3</accession>
<keyword evidence="3" id="KW-1185">Reference proteome</keyword>
<feature type="region of interest" description="Disordered" evidence="1">
    <location>
        <begin position="56"/>
        <end position="103"/>
    </location>
</feature>
<evidence type="ECO:0000313" key="3">
    <source>
        <dbReference type="Proteomes" id="UP001516400"/>
    </source>
</evidence>
<feature type="compositionally biased region" description="Basic and acidic residues" evidence="1">
    <location>
        <begin position="67"/>
        <end position="95"/>
    </location>
</feature>
<dbReference type="Proteomes" id="UP001516400">
    <property type="component" value="Unassembled WGS sequence"/>
</dbReference>
<evidence type="ECO:0000256" key="1">
    <source>
        <dbReference type="SAM" id="MobiDB-lite"/>
    </source>
</evidence>
<dbReference type="AlphaFoldDB" id="A0ABD2MZK3"/>
<evidence type="ECO:0000313" key="2">
    <source>
        <dbReference type="EMBL" id="KAL3271616.1"/>
    </source>
</evidence>
<name>A0ABD2MZK3_9CUCU</name>
<feature type="compositionally biased region" description="Acidic residues" evidence="1">
    <location>
        <begin position="56"/>
        <end position="66"/>
    </location>
</feature>